<evidence type="ECO:0000256" key="1">
    <source>
        <dbReference type="ARBA" id="ARBA00023002"/>
    </source>
</evidence>
<dbReference type="AlphaFoldDB" id="A0A437GXJ8"/>
<dbReference type="OrthoDB" id="9815791at2"/>
<reference evidence="3 4" key="1">
    <citation type="submission" date="2018-12" db="EMBL/GenBank/DDBJ databases">
        <title>Croceicoccus ponticola sp. nov., a lipolytic bacterium isolated from seawater.</title>
        <authorList>
            <person name="Yoon J.-H."/>
        </authorList>
    </citation>
    <scope>NUCLEOTIDE SEQUENCE [LARGE SCALE GENOMIC DNA]</scope>
    <source>
        <strain evidence="3 4">GM-16</strain>
    </source>
</reference>
<evidence type="ECO:0000313" key="4">
    <source>
        <dbReference type="Proteomes" id="UP000283003"/>
    </source>
</evidence>
<dbReference type="InterPro" id="IPR016163">
    <property type="entry name" value="Ald_DH_C"/>
</dbReference>
<comment type="caution">
    <text evidence="3">The sequence shown here is derived from an EMBL/GenBank/DDBJ whole genome shotgun (WGS) entry which is preliminary data.</text>
</comment>
<evidence type="ECO:0000313" key="3">
    <source>
        <dbReference type="EMBL" id="RVQ67135.1"/>
    </source>
</evidence>
<dbReference type="CDD" id="cd07122">
    <property type="entry name" value="ALDH_F20_ACDH"/>
    <property type="match status" value="1"/>
</dbReference>
<protein>
    <submittedName>
        <fullName evidence="3">Aldehyde dehydrogenase family protein</fullName>
    </submittedName>
</protein>
<gene>
    <name evidence="3" type="ORF">EKN06_09465</name>
</gene>
<dbReference type="GO" id="GO:0016620">
    <property type="term" value="F:oxidoreductase activity, acting on the aldehyde or oxo group of donors, NAD or NADP as acceptor"/>
    <property type="evidence" value="ECO:0007669"/>
    <property type="project" value="InterPro"/>
</dbReference>
<dbReference type="Gene3D" id="3.40.605.10">
    <property type="entry name" value="Aldehyde Dehydrogenase, Chain A, domain 1"/>
    <property type="match status" value="1"/>
</dbReference>
<proteinExistence type="predicted"/>
<dbReference type="EMBL" id="RXOL01000003">
    <property type="protein sequence ID" value="RVQ67135.1"/>
    <property type="molecule type" value="Genomic_DNA"/>
</dbReference>
<evidence type="ECO:0000259" key="2">
    <source>
        <dbReference type="Pfam" id="PF00171"/>
    </source>
</evidence>
<dbReference type="Gene3D" id="3.40.309.10">
    <property type="entry name" value="Aldehyde Dehydrogenase, Chain A, domain 2"/>
    <property type="match status" value="1"/>
</dbReference>
<dbReference type="SUPFAM" id="SSF53720">
    <property type="entry name" value="ALDH-like"/>
    <property type="match status" value="1"/>
</dbReference>
<dbReference type="InterPro" id="IPR015590">
    <property type="entry name" value="Aldehyde_DH_dom"/>
</dbReference>
<dbReference type="Pfam" id="PF00171">
    <property type="entry name" value="Aldedh"/>
    <property type="match status" value="1"/>
</dbReference>
<dbReference type="InterPro" id="IPR016162">
    <property type="entry name" value="Ald_DH_N"/>
</dbReference>
<dbReference type="PANTHER" id="PTHR11699">
    <property type="entry name" value="ALDEHYDE DEHYDROGENASE-RELATED"/>
    <property type="match status" value="1"/>
</dbReference>
<dbReference type="Proteomes" id="UP000283003">
    <property type="component" value="Unassembled WGS sequence"/>
</dbReference>
<name>A0A437GXJ8_9SPHN</name>
<dbReference type="RefSeq" id="WP_127612645.1">
    <property type="nucleotide sequence ID" value="NZ_RXOL01000003.1"/>
</dbReference>
<sequence length="473" mass="50771">MATALQTEPNDDVAEIAAMIERGRVAQAQIADYTQEQVDKLITAMVWAVAKPGVAEEIAQFTVDETQLGNYDGKYLKIARKTRATLLDIIHDKSVGIIEELPERNIVKIAKPVGVIGALSPSTNPEATPVIKAISAVKGRNAIVIAPHPRAKLTNKKIVDLMREAIVKMGAPADLVQAIEIPSVNKTNELMKQCDRVLATGGSAMVTAAYSSGTPALGVGVGNAVITVDDTADLDDAAEKIRISKTLDNAASCSSDNAVILFDAIYDEMLAKLKGQGGYVVTDEQKAKLQNAIWEDGEHINAKVVAQPAEFIAGYAGFEVPEGTLFFIVPETGAGPDYKFSGEKMTVTMALYRVKDIDEAIALTNKIQAYQGQGHSCGIYSNSDANIMKLAEGTRTSRVMVNQPQSPSNSGNLWNGMRQTFSLGCGSWGGNGTNNNITWRDLINETWVSKPLATPKTLPSDEELFGKDIMEAI</sequence>
<keyword evidence="1" id="KW-0560">Oxidoreductase</keyword>
<dbReference type="InterPro" id="IPR016161">
    <property type="entry name" value="Ald_DH/histidinol_DH"/>
</dbReference>
<accession>A0A437GXJ8</accession>
<feature type="domain" description="Aldehyde dehydrogenase" evidence="2">
    <location>
        <begin position="9"/>
        <end position="275"/>
    </location>
</feature>
<keyword evidence="4" id="KW-1185">Reference proteome</keyword>
<organism evidence="3 4">
    <name type="scientific">Croceicoccus ponticola</name>
    <dbReference type="NCBI Taxonomy" id="2217664"/>
    <lineage>
        <taxon>Bacteria</taxon>
        <taxon>Pseudomonadati</taxon>
        <taxon>Pseudomonadota</taxon>
        <taxon>Alphaproteobacteria</taxon>
        <taxon>Sphingomonadales</taxon>
        <taxon>Erythrobacteraceae</taxon>
        <taxon>Croceicoccus</taxon>
    </lineage>
</organism>